<feature type="region of interest" description="Disordered" evidence="1">
    <location>
        <begin position="1"/>
        <end position="35"/>
    </location>
</feature>
<evidence type="ECO:0000313" key="4">
    <source>
        <dbReference type="Proteomes" id="UP000765160"/>
    </source>
</evidence>
<evidence type="ECO:0000256" key="1">
    <source>
        <dbReference type="SAM" id="MobiDB-lite"/>
    </source>
</evidence>
<proteinExistence type="predicted"/>
<dbReference type="EMBL" id="JAAVTX010000002">
    <property type="protein sequence ID" value="NKE44565.1"/>
    <property type="molecule type" value="Genomic_DNA"/>
</dbReference>
<evidence type="ECO:0000313" key="3">
    <source>
        <dbReference type="EMBL" id="NKE44565.1"/>
    </source>
</evidence>
<gene>
    <name evidence="3" type="ORF">HB662_07235</name>
</gene>
<sequence length="61" mass="6381">MPNHLANPAPATPPRPDYPIISSGWDDEDTGPASKTSDLMTAVRAGIVLLVGMVALGLLIR</sequence>
<keyword evidence="4" id="KW-1185">Reference proteome</keyword>
<comment type="caution">
    <text evidence="3">The sequence shown here is derived from an EMBL/GenBank/DDBJ whole genome shotgun (WGS) entry which is preliminary data.</text>
</comment>
<accession>A0ABX1EWV8</accession>
<keyword evidence="2" id="KW-0472">Membrane</keyword>
<keyword evidence="2" id="KW-1133">Transmembrane helix</keyword>
<dbReference type="RefSeq" id="WP_168048668.1">
    <property type="nucleotide sequence ID" value="NZ_JAATJR010000002.1"/>
</dbReference>
<organism evidence="3 4">
    <name type="scientific">Falsiroseomonas frigidaquae</name>
    <dbReference type="NCBI Taxonomy" id="487318"/>
    <lineage>
        <taxon>Bacteria</taxon>
        <taxon>Pseudomonadati</taxon>
        <taxon>Pseudomonadota</taxon>
        <taxon>Alphaproteobacteria</taxon>
        <taxon>Acetobacterales</taxon>
        <taxon>Roseomonadaceae</taxon>
        <taxon>Falsiroseomonas</taxon>
    </lineage>
</organism>
<evidence type="ECO:0000256" key="2">
    <source>
        <dbReference type="SAM" id="Phobius"/>
    </source>
</evidence>
<name>A0ABX1EWV8_9PROT</name>
<keyword evidence="2" id="KW-0812">Transmembrane</keyword>
<dbReference type="Proteomes" id="UP000765160">
    <property type="component" value="Unassembled WGS sequence"/>
</dbReference>
<protein>
    <submittedName>
        <fullName evidence="3">Uncharacterized protein</fullName>
    </submittedName>
</protein>
<reference evidence="3 4" key="1">
    <citation type="submission" date="2020-03" db="EMBL/GenBank/DDBJ databases">
        <title>Roseomonas selenitidurans sp. nov. isolated from soil.</title>
        <authorList>
            <person name="Liu H."/>
        </authorList>
    </citation>
    <scope>NUCLEOTIDE SEQUENCE [LARGE SCALE GENOMIC DNA]</scope>
    <source>
        <strain evidence="3 4">JCM 15073</strain>
    </source>
</reference>
<feature type="transmembrane region" description="Helical" evidence="2">
    <location>
        <begin position="42"/>
        <end position="60"/>
    </location>
</feature>